<evidence type="ECO:0000256" key="1">
    <source>
        <dbReference type="SAM" id="MobiDB-lite"/>
    </source>
</evidence>
<dbReference type="Proteomes" id="UP001437256">
    <property type="component" value="Unassembled WGS sequence"/>
</dbReference>
<proteinExistence type="predicted"/>
<feature type="compositionally biased region" description="Polar residues" evidence="1">
    <location>
        <begin position="1"/>
        <end position="15"/>
    </location>
</feature>
<organism evidence="2 3">
    <name type="scientific">Marasmius tenuissimus</name>
    <dbReference type="NCBI Taxonomy" id="585030"/>
    <lineage>
        <taxon>Eukaryota</taxon>
        <taxon>Fungi</taxon>
        <taxon>Dikarya</taxon>
        <taxon>Basidiomycota</taxon>
        <taxon>Agaricomycotina</taxon>
        <taxon>Agaricomycetes</taxon>
        <taxon>Agaricomycetidae</taxon>
        <taxon>Agaricales</taxon>
        <taxon>Marasmiineae</taxon>
        <taxon>Marasmiaceae</taxon>
        <taxon>Marasmius</taxon>
    </lineage>
</organism>
<protein>
    <submittedName>
        <fullName evidence="2">Uncharacterized protein</fullName>
    </submittedName>
</protein>
<keyword evidence="3" id="KW-1185">Reference proteome</keyword>
<dbReference type="EMBL" id="JBBXMP010000001">
    <property type="protein sequence ID" value="KAL0072829.1"/>
    <property type="molecule type" value="Genomic_DNA"/>
</dbReference>
<feature type="compositionally biased region" description="Basic and acidic residues" evidence="1">
    <location>
        <begin position="123"/>
        <end position="132"/>
    </location>
</feature>
<feature type="region of interest" description="Disordered" evidence="1">
    <location>
        <begin position="1"/>
        <end position="22"/>
    </location>
</feature>
<sequence length="132" mass="14771">MVTERPSWSTHSQQAVAPPNLFTLPEDSVVFLPDRQGRRVKRTATWKWDEPEWKVLVKREDGVSTRVEKPLPTTKDESTSSGILMKKVKEMNSSSAGPSAPKSDTHEAEAAEDEDEGNEEDLATDHGRLGLW</sequence>
<evidence type="ECO:0000313" key="2">
    <source>
        <dbReference type="EMBL" id="KAL0072829.1"/>
    </source>
</evidence>
<gene>
    <name evidence="2" type="ORF">AAF712_000592</name>
</gene>
<feature type="region of interest" description="Disordered" evidence="1">
    <location>
        <begin position="61"/>
        <end position="132"/>
    </location>
</feature>
<evidence type="ECO:0000313" key="3">
    <source>
        <dbReference type="Proteomes" id="UP001437256"/>
    </source>
</evidence>
<reference evidence="2 3" key="1">
    <citation type="submission" date="2024-05" db="EMBL/GenBank/DDBJ databases">
        <title>A draft genome resource for the thread blight pathogen Marasmius tenuissimus strain MS-2.</title>
        <authorList>
            <person name="Yulfo-Soto G.E."/>
            <person name="Baruah I.K."/>
            <person name="Amoako-Attah I."/>
            <person name="Bukari Y."/>
            <person name="Meinhardt L.W."/>
            <person name="Bailey B.A."/>
            <person name="Cohen S.P."/>
        </authorList>
    </citation>
    <scope>NUCLEOTIDE SEQUENCE [LARGE SCALE GENOMIC DNA]</scope>
    <source>
        <strain evidence="2 3">MS-2</strain>
    </source>
</reference>
<feature type="compositionally biased region" description="Acidic residues" evidence="1">
    <location>
        <begin position="110"/>
        <end position="122"/>
    </location>
</feature>
<comment type="caution">
    <text evidence="2">The sequence shown here is derived from an EMBL/GenBank/DDBJ whole genome shotgun (WGS) entry which is preliminary data.</text>
</comment>
<feature type="compositionally biased region" description="Basic and acidic residues" evidence="1">
    <location>
        <begin position="61"/>
        <end position="78"/>
    </location>
</feature>
<accession>A0ABR3AHN0</accession>
<name>A0ABR3AHN0_9AGAR</name>